<dbReference type="PROSITE" id="PS51257">
    <property type="entry name" value="PROKAR_LIPOPROTEIN"/>
    <property type="match status" value="1"/>
</dbReference>
<comment type="caution">
    <text evidence="2">The sequence shown here is derived from an EMBL/GenBank/DDBJ whole genome shotgun (WGS) entry which is preliminary data.</text>
</comment>
<sequence>MKFYLTALFILFICACSPAPEPKKSLLDSPTYLQQLRCVDAHQPQQAVSPAPQSCQQDSDCQACGDGWRCTENSCHNHTDSPVALMPMAAGRVAPLQHPAKDLNTNLTHPGCYPQIACQGQPLAGVSSAETCRAQGGHSFQDTHTCVSLQPAGN</sequence>
<keyword evidence="3" id="KW-1185">Reference proteome</keyword>
<proteinExistence type="predicted"/>
<name>A0ABW1XGK5_9ALTE</name>
<feature type="chain" id="PRO_5047226036" description="Lipoprotein" evidence="1">
    <location>
        <begin position="20"/>
        <end position="154"/>
    </location>
</feature>
<dbReference type="EMBL" id="JBHSUS010000001">
    <property type="protein sequence ID" value="MFC6438884.1"/>
    <property type="molecule type" value="Genomic_DNA"/>
</dbReference>
<reference evidence="3" key="1">
    <citation type="journal article" date="2019" name="Int. J. Syst. Evol. Microbiol.">
        <title>The Global Catalogue of Microorganisms (GCM) 10K type strain sequencing project: providing services to taxonomists for standard genome sequencing and annotation.</title>
        <authorList>
            <consortium name="The Broad Institute Genomics Platform"/>
            <consortium name="The Broad Institute Genome Sequencing Center for Infectious Disease"/>
            <person name="Wu L."/>
            <person name="Ma J."/>
        </authorList>
    </citation>
    <scope>NUCLEOTIDE SEQUENCE [LARGE SCALE GENOMIC DNA]</scope>
    <source>
        <strain evidence="3">CGMCC 1.16031</strain>
    </source>
</reference>
<evidence type="ECO:0000256" key="1">
    <source>
        <dbReference type="SAM" id="SignalP"/>
    </source>
</evidence>
<organism evidence="2 3">
    <name type="scientific">Pseudobowmanella zhangzhouensis</name>
    <dbReference type="NCBI Taxonomy" id="1537679"/>
    <lineage>
        <taxon>Bacteria</taxon>
        <taxon>Pseudomonadati</taxon>
        <taxon>Pseudomonadota</taxon>
        <taxon>Gammaproteobacteria</taxon>
        <taxon>Alteromonadales</taxon>
        <taxon>Alteromonadaceae</taxon>
    </lineage>
</organism>
<accession>A0ABW1XGK5</accession>
<protein>
    <recommendedName>
        <fullName evidence="4">Lipoprotein</fullName>
    </recommendedName>
</protein>
<feature type="signal peptide" evidence="1">
    <location>
        <begin position="1"/>
        <end position="19"/>
    </location>
</feature>
<dbReference type="RefSeq" id="WP_131258983.1">
    <property type="nucleotide sequence ID" value="NZ_JBHSUS010000001.1"/>
</dbReference>
<keyword evidence="1" id="KW-0732">Signal</keyword>
<gene>
    <name evidence="2" type="ORF">ACFP85_01785</name>
</gene>
<dbReference type="Proteomes" id="UP001596364">
    <property type="component" value="Unassembled WGS sequence"/>
</dbReference>
<evidence type="ECO:0000313" key="2">
    <source>
        <dbReference type="EMBL" id="MFC6438884.1"/>
    </source>
</evidence>
<evidence type="ECO:0008006" key="4">
    <source>
        <dbReference type="Google" id="ProtNLM"/>
    </source>
</evidence>
<evidence type="ECO:0000313" key="3">
    <source>
        <dbReference type="Proteomes" id="UP001596364"/>
    </source>
</evidence>